<comment type="catalytic activity">
    <reaction evidence="4 5">
        <text>an acyl phosphate + H2O = a carboxylate + phosphate + H(+)</text>
        <dbReference type="Rhea" id="RHEA:14965"/>
        <dbReference type="ChEBI" id="CHEBI:15377"/>
        <dbReference type="ChEBI" id="CHEBI:15378"/>
        <dbReference type="ChEBI" id="CHEBI:29067"/>
        <dbReference type="ChEBI" id="CHEBI:43474"/>
        <dbReference type="ChEBI" id="CHEBI:59918"/>
        <dbReference type="EC" id="3.6.1.7"/>
    </reaction>
</comment>
<dbReference type="OrthoDB" id="5295388at2"/>
<evidence type="ECO:0000256" key="6">
    <source>
        <dbReference type="RuleBase" id="RU004168"/>
    </source>
</evidence>
<dbReference type="PANTHER" id="PTHR47268">
    <property type="entry name" value="ACYLPHOSPHATASE"/>
    <property type="match status" value="1"/>
</dbReference>
<comment type="similarity">
    <text evidence="1 6">Belongs to the acylphosphatase family.</text>
</comment>
<proteinExistence type="inferred from homology"/>
<evidence type="ECO:0000259" key="7">
    <source>
        <dbReference type="PROSITE" id="PS51160"/>
    </source>
</evidence>
<evidence type="ECO:0000313" key="8">
    <source>
        <dbReference type="EMBL" id="ONF44274.1"/>
    </source>
</evidence>
<organism evidence="8 9">
    <name type="scientific">Marinobacter lutaoensis</name>
    <dbReference type="NCBI Taxonomy" id="135739"/>
    <lineage>
        <taxon>Bacteria</taxon>
        <taxon>Pseudomonadati</taxon>
        <taxon>Pseudomonadota</taxon>
        <taxon>Gammaproteobacteria</taxon>
        <taxon>Pseudomonadales</taxon>
        <taxon>Marinobacteraceae</taxon>
        <taxon>Marinobacter</taxon>
    </lineage>
</organism>
<dbReference type="InterPro" id="IPR036046">
    <property type="entry name" value="Acylphosphatase-like_dom_sf"/>
</dbReference>
<protein>
    <recommendedName>
        <fullName evidence="3 5">acylphosphatase</fullName>
        <ecNumber evidence="2 5">3.6.1.7</ecNumber>
    </recommendedName>
</protein>
<accession>A0A1V2DU88</accession>
<sequence length="93" mass="10372">MADIRWTLRISGKVQGVYYRASTEKEARRLGLRGYARNLPDGCVEVVAEGPVDDLKLLYDWCLEGPKEAEVTAIQVDESPATGTFSGFSIRYD</sequence>
<feature type="active site" evidence="5">
    <location>
        <position position="20"/>
    </location>
</feature>
<dbReference type="PROSITE" id="PS00151">
    <property type="entry name" value="ACYLPHOSPHATASE_2"/>
    <property type="match status" value="1"/>
</dbReference>
<keyword evidence="9" id="KW-1185">Reference proteome</keyword>
<dbReference type="SUPFAM" id="SSF54975">
    <property type="entry name" value="Acylphosphatase/BLUF domain-like"/>
    <property type="match status" value="1"/>
</dbReference>
<evidence type="ECO:0000256" key="1">
    <source>
        <dbReference type="ARBA" id="ARBA00005614"/>
    </source>
</evidence>
<dbReference type="Gene3D" id="3.30.70.100">
    <property type="match status" value="1"/>
</dbReference>
<dbReference type="RefSeq" id="WP_076723928.1">
    <property type="nucleotide sequence ID" value="NZ_JABWTC010000006.1"/>
</dbReference>
<dbReference type="AlphaFoldDB" id="A0A1V2DU88"/>
<evidence type="ECO:0000256" key="5">
    <source>
        <dbReference type="PROSITE-ProRule" id="PRU00520"/>
    </source>
</evidence>
<feature type="active site" evidence="5">
    <location>
        <position position="38"/>
    </location>
</feature>
<gene>
    <name evidence="8" type="ORF">BTO32_07080</name>
</gene>
<keyword evidence="5" id="KW-0378">Hydrolase</keyword>
<name>A0A1V2DU88_9GAMM</name>
<reference evidence="8 9" key="1">
    <citation type="submission" date="2016-12" db="EMBL/GenBank/DDBJ databases">
        <title>Marinobacter lutaoensis whole genome sequencing.</title>
        <authorList>
            <person name="Verma A."/>
            <person name="Krishnamurthi S."/>
        </authorList>
    </citation>
    <scope>NUCLEOTIDE SEQUENCE [LARGE SCALE GENOMIC DNA]</scope>
    <source>
        <strain evidence="8 9">T5054</strain>
    </source>
</reference>
<evidence type="ECO:0000256" key="3">
    <source>
        <dbReference type="ARBA" id="ARBA00015991"/>
    </source>
</evidence>
<feature type="domain" description="Acylphosphatase-like" evidence="7">
    <location>
        <begin position="5"/>
        <end position="92"/>
    </location>
</feature>
<dbReference type="PANTHER" id="PTHR47268:SF4">
    <property type="entry name" value="ACYLPHOSPHATASE"/>
    <property type="match status" value="1"/>
</dbReference>
<evidence type="ECO:0000256" key="2">
    <source>
        <dbReference type="ARBA" id="ARBA00012150"/>
    </source>
</evidence>
<dbReference type="GO" id="GO:0003998">
    <property type="term" value="F:acylphosphatase activity"/>
    <property type="evidence" value="ECO:0007669"/>
    <property type="project" value="UniProtKB-EC"/>
</dbReference>
<evidence type="ECO:0000313" key="9">
    <source>
        <dbReference type="Proteomes" id="UP000189339"/>
    </source>
</evidence>
<dbReference type="Pfam" id="PF00708">
    <property type="entry name" value="Acylphosphatase"/>
    <property type="match status" value="1"/>
</dbReference>
<dbReference type="Proteomes" id="UP000189339">
    <property type="component" value="Unassembled WGS sequence"/>
</dbReference>
<comment type="caution">
    <text evidence="8">The sequence shown here is derived from an EMBL/GenBank/DDBJ whole genome shotgun (WGS) entry which is preliminary data.</text>
</comment>
<dbReference type="EC" id="3.6.1.7" evidence="2 5"/>
<dbReference type="PRINTS" id="PR00112">
    <property type="entry name" value="ACYLPHPHTASE"/>
</dbReference>
<dbReference type="InterPro" id="IPR020456">
    <property type="entry name" value="Acylphosphatase"/>
</dbReference>
<dbReference type="STRING" id="135739.BTO32_07080"/>
<dbReference type="EMBL" id="MSCW01000005">
    <property type="protein sequence ID" value="ONF44274.1"/>
    <property type="molecule type" value="Genomic_DNA"/>
</dbReference>
<dbReference type="InterPro" id="IPR017968">
    <property type="entry name" value="Acylphosphatase_CS"/>
</dbReference>
<evidence type="ECO:0000256" key="4">
    <source>
        <dbReference type="ARBA" id="ARBA00047645"/>
    </source>
</evidence>
<dbReference type="PROSITE" id="PS51160">
    <property type="entry name" value="ACYLPHOSPHATASE_3"/>
    <property type="match status" value="1"/>
</dbReference>
<dbReference type="InterPro" id="IPR001792">
    <property type="entry name" value="Acylphosphatase-like_dom"/>
</dbReference>